<evidence type="ECO:0000313" key="1">
    <source>
        <dbReference type="EMBL" id="KAG6581705.1"/>
    </source>
</evidence>
<feature type="non-terminal residue" evidence="1">
    <location>
        <position position="1"/>
    </location>
</feature>
<dbReference type="EMBL" id="JAGKQH010000014">
    <property type="protein sequence ID" value="KAG6581705.1"/>
    <property type="molecule type" value="Genomic_DNA"/>
</dbReference>
<evidence type="ECO:0000313" key="2">
    <source>
        <dbReference type="Proteomes" id="UP000685013"/>
    </source>
</evidence>
<gene>
    <name evidence="1" type="ORF">SDJN03_21707</name>
</gene>
<protein>
    <submittedName>
        <fullName evidence="1">Uncharacterized protein</fullName>
    </submittedName>
</protein>
<dbReference type="AlphaFoldDB" id="A0AAV6MJR1"/>
<name>A0AAV6MJR1_9ROSI</name>
<organism evidence="1 2">
    <name type="scientific">Cucurbita argyrosperma subsp. sororia</name>
    <dbReference type="NCBI Taxonomy" id="37648"/>
    <lineage>
        <taxon>Eukaryota</taxon>
        <taxon>Viridiplantae</taxon>
        <taxon>Streptophyta</taxon>
        <taxon>Embryophyta</taxon>
        <taxon>Tracheophyta</taxon>
        <taxon>Spermatophyta</taxon>
        <taxon>Magnoliopsida</taxon>
        <taxon>eudicotyledons</taxon>
        <taxon>Gunneridae</taxon>
        <taxon>Pentapetalae</taxon>
        <taxon>rosids</taxon>
        <taxon>fabids</taxon>
        <taxon>Cucurbitales</taxon>
        <taxon>Cucurbitaceae</taxon>
        <taxon>Cucurbiteae</taxon>
        <taxon>Cucurbita</taxon>
    </lineage>
</organism>
<dbReference type="Proteomes" id="UP000685013">
    <property type="component" value="Chromosome 14"/>
</dbReference>
<keyword evidence="2" id="KW-1185">Reference proteome</keyword>
<accession>A0AAV6MJR1</accession>
<comment type="caution">
    <text evidence="1">The sequence shown here is derived from an EMBL/GenBank/DDBJ whole genome shotgun (WGS) entry which is preliminary data.</text>
</comment>
<sequence length="101" mass="11731">MKDEADSAFEIYAEIILTDSRNQFSSSTLLPSRFLTHFQVFTASLDTYNAVSCASTEFEIKLSHSNQLVRIIMASFMNVKMWLDLLQKSLLCSRRWQKKQE</sequence>
<reference evidence="1 2" key="1">
    <citation type="journal article" date="2021" name="Hortic Res">
        <title>The domestication of Cucurbita argyrosperma as revealed by the genome of its wild relative.</title>
        <authorList>
            <person name="Barrera-Redondo J."/>
            <person name="Sanchez-de la Vega G."/>
            <person name="Aguirre-Liguori J.A."/>
            <person name="Castellanos-Morales G."/>
            <person name="Gutierrez-Guerrero Y.T."/>
            <person name="Aguirre-Dugua X."/>
            <person name="Aguirre-Planter E."/>
            <person name="Tenaillon M.I."/>
            <person name="Lira-Saade R."/>
            <person name="Eguiarte L.E."/>
        </authorList>
    </citation>
    <scope>NUCLEOTIDE SEQUENCE [LARGE SCALE GENOMIC DNA]</scope>
    <source>
        <strain evidence="1">JBR-2021</strain>
    </source>
</reference>
<proteinExistence type="predicted"/>